<dbReference type="RefSeq" id="XP_002114953.1">
    <property type="nucleotide sequence ID" value="XM_002114917.1"/>
</dbReference>
<dbReference type="KEGG" id="tad:TRIADDRAFT_64149"/>
<dbReference type="PhylomeDB" id="B3S482"/>
<feature type="compositionally biased region" description="Polar residues" evidence="2">
    <location>
        <begin position="47"/>
        <end position="59"/>
    </location>
</feature>
<dbReference type="PANTHER" id="PTHR12184:SF1">
    <property type="entry name" value="UBIQUINOL-CYTOCHROME-C REDUCTASE COMPLEX ASSEMBLY FACTOR 1"/>
    <property type="match status" value="1"/>
</dbReference>
<reference evidence="4 5" key="1">
    <citation type="journal article" date="2008" name="Nature">
        <title>The Trichoplax genome and the nature of placozoans.</title>
        <authorList>
            <person name="Srivastava M."/>
            <person name="Begovic E."/>
            <person name="Chapman J."/>
            <person name="Putnam N.H."/>
            <person name="Hellsten U."/>
            <person name="Kawashima T."/>
            <person name="Kuo A."/>
            <person name="Mitros T."/>
            <person name="Salamov A."/>
            <person name="Carpenter M.L."/>
            <person name="Signorovitch A.Y."/>
            <person name="Moreno M.A."/>
            <person name="Kamm K."/>
            <person name="Grimwood J."/>
            <person name="Schmutz J."/>
            <person name="Shapiro H."/>
            <person name="Grigoriev I.V."/>
            <person name="Buss L.W."/>
            <person name="Schierwater B."/>
            <person name="Dellaporta S.L."/>
            <person name="Rokhsar D.S."/>
        </authorList>
    </citation>
    <scope>NUCLEOTIDE SEQUENCE [LARGE SCALE GENOMIC DNA]</scope>
    <source>
        <strain evidence="4 5">Grell-BS-1999</strain>
    </source>
</reference>
<evidence type="ECO:0000313" key="5">
    <source>
        <dbReference type="Proteomes" id="UP000009022"/>
    </source>
</evidence>
<dbReference type="InterPro" id="IPR007129">
    <property type="entry name" value="Ubiqinol_cyt_c_chaperone_CPB3"/>
</dbReference>
<dbReference type="HOGENOM" id="CLU_051390_3_0_1"/>
<keyword evidence="5" id="KW-1185">Reference proteome</keyword>
<comment type="similarity">
    <text evidence="1">Belongs to the CBP3 family.</text>
</comment>
<dbReference type="AlphaFoldDB" id="B3S482"/>
<proteinExistence type="inferred from homology"/>
<dbReference type="EMBL" id="DS985249">
    <property type="protein sequence ID" value="EDV22409.1"/>
    <property type="molecule type" value="Genomic_DNA"/>
</dbReference>
<dbReference type="CTD" id="6756356"/>
<feature type="domain" description="Ubiquinol-cytochrome c chaperone" evidence="3">
    <location>
        <begin position="111"/>
        <end position="245"/>
    </location>
</feature>
<sequence>MSAWKVAYLRLLPFQVSRYQFYRWIHFFGPRLTRSTNPPLRSLASYTTQAKGTRSTTTDDTNEESREHKIGRFLTKIMQFFSPNRILQRSALNLYHSCVDNINYSDFYKVCQLPDTFQSWFLINQLHVWMCLVRLKQEGSDGKYAYQQLVTFFWEDVESRIYSIGVSSTSAQTSELLKEFYGMTFAYDEGIMSNDRILAAALWRNLFSHTSARHDVISLVKLVEYVRMQVKYLDEIKSEHLLKNGKIEWLPLQR</sequence>
<dbReference type="Proteomes" id="UP000009022">
    <property type="component" value="Unassembled WGS sequence"/>
</dbReference>
<dbReference type="PANTHER" id="PTHR12184">
    <property type="entry name" value="UBIQUINOL-CYTOCHROME C REDUCTASE COMPLEX ASSEMBLY FACTOR 1 FAMILY MEMBER"/>
    <property type="match status" value="1"/>
</dbReference>
<dbReference type="GO" id="GO:0034551">
    <property type="term" value="P:mitochondrial respiratory chain complex III assembly"/>
    <property type="evidence" value="ECO:0000318"/>
    <property type="project" value="GO_Central"/>
</dbReference>
<name>B3S482_TRIAD</name>
<dbReference type="Pfam" id="PF03981">
    <property type="entry name" value="Ubiq_cyt_C_chap"/>
    <property type="match status" value="1"/>
</dbReference>
<dbReference type="InParanoid" id="B3S482"/>
<dbReference type="GeneID" id="6756356"/>
<feature type="region of interest" description="Disordered" evidence="2">
    <location>
        <begin position="47"/>
        <end position="66"/>
    </location>
</feature>
<evidence type="ECO:0000256" key="1">
    <source>
        <dbReference type="ARBA" id="ARBA00006407"/>
    </source>
</evidence>
<gene>
    <name evidence="4" type="ORF">TRIADDRAFT_64149</name>
</gene>
<organism evidence="4 5">
    <name type="scientific">Trichoplax adhaerens</name>
    <name type="common">Trichoplax reptans</name>
    <dbReference type="NCBI Taxonomy" id="10228"/>
    <lineage>
        <taxon>Eukaryota</taxon>
        <taxon>Metazoa</taxon>
        <taxon>Placozoa</taxon>
        <taxon>Uniplacotomia</taxon>
        <taxon>Trichoplacea</taxon>
        <taxon>Trichoplacidae</taxon>
        <taxon>Trichoplax</taxon>
    </lineage>
</organism>
<dbReference type="OrthoDB" id="4007at2759"/>
<evidence type="ECO:0000256" key="2">
    <source>
        <dbReference type="SAM" id="MobiDB-lite"/>
    </source>
</evidence>
<protein>
    <recommendedName>
        <fullName evidence="3">Ubiquinol-cytochrome c chaperone domain-containing protein</fullName>
    </recommendedName>
</protein>
<dbReference type="STRING" id="10228.B3S482"/>
<evidence type="ECO:0000259" key="3">
    <source>
        <dbReference type="Pfam" id="PF03981"/>
    </source>
</evidence>
<dbReference type="GO" id="GO:0005739">
    <property type="term" value="C:mitochondrion"/>
    <property type="evidence" value="ECO:0000318"/>
    <property type="project" value="GO_Central"/>
</dbReference>
<dbReference type="InterPro" id="IPR021150">
    <property type="entry name" value="Ubiq_cyt_c_chap"/>
</dbReference>
<dbReference type="OMA" id="TWFLITE"/>
<accession>B3S482</accession>
<dbReference type="FunCoup" id="B3S482">
    <property type="interactions" value="936"/>
</dbReference>
<dbReference type="eggNOG" id="KOG2873">
    <property type="taxonomic scope" value="Eukaryota"/>
</dbReference>
<evidence type="ECO:0000313" key="4">
    <source>
        <dbReference type="EMBL" id="EDV22409.1"/>
    </source>
</evidence>